<feature type="domain" description="Cupin type-2" evidence="2">
    <location>
        <begin position="34"/>
        <end position="100"/>
    </location>
</feature>
<reference evidence="3 4" key="1">
    <citation type="submission" date="2015-01" db="EMBL/GenBank/DDBJ databases">
        <title>Draft genome sequence of Pedobacter sp. NL19 isolated from sludge of an effluent treatment pond in an abandoned uranium mine.</title>
        <authorList>
            <person name="Santos T."/>
            <person name="Caetano T."/>
            <person name="Covas C."/>
            <person name="Cruz A."/>
            <person name="Mendo S."/>
        </authorList>
    </citation>
    <scope>NUCLEOTIDE SEQUENCE [LARGE SCALE GENOMIC DNA]</scope>
    <source>
        <strain evidence="3 4">NL19</strain>
    </source>
</reference>
<dbReference type="SUPFAM" id="SSF51182">
    <property type="entry name" value="RmlC-like cupins"/>
    <property type="match status" value="1"/>
</dbReference>
<accession>A0A0D0GMR1</accession>
<dbReference type="Gene3D" id="2.60.120.10">
    <property type="entry name" value="Jelly Rolls"/>
    <property type="match status" value="1"/>
</dbReference>
<protein>
    <submittedName>
        <fullName evidence="3">Cupin</fullName>
    </submittedName>
</protein>
<dbReference type="EMBL" id="JXRA01000013">
    <property type="protein sequence ID" value="KIO78482.1"/>
    <property type="molecule type" value="Genomic_DNA"/>
</dbReference>
<dbReference type="STRING" id="1503925.TH53_03495"/>
<keyword evidence="4" id="KW-1185">Reference proteome</keyword>
<dbReference type="AlphaFoldDB" id="A0A0D0GMR1"/>
<dbReference type="OrthoDB" id="9806121at2"/>
<evidence type="ECO:0000313" key="4">
    <source>
        <dbReference type="Proteomes" id="UP000032049"/>
    </source>
</evidence>
<dbReference type="Proteomes" id="UP000032049">
    <property type="component" value="Unassembled WGS sequence"/>
</dbReference>
<proteinExistence type="predicted"/>
<sequence>MIISTDTAEQYKWGADCDGWHLLKSDQLSVIQEMMPPDTEEVLHYHAKAQQVFYILDGVATFRIKDETYILTKGKSIAVSPGAAHQILNKSDEPLVFLVISAPKSHGDRINID</sequence>
<name>A0A0D0GMR1_9SPHI</name>
<dbReference type="Pfam" id="PF07883">
    <property type="entry name" value="Cupin_2"/>
    <property type="match status" value="1"/>
</dbReference>
<gene>
    <name evidence="3" type="ORF">TH53_03495</name>
</gene>
<comment type="caution">
    <text evidence="3">The sequence shown here is derived from an EMBL/GenBank/DDBJ whole genome shotgun (WGS) entry which is preliminary data.</text>
</comment>
<dbReference type="InterPro" id="IPR014710">
    <property type="entry name" value="RmlC-like_jellyroll"/>
</dbReference>
<dbReference type="RefSeq" id="WP_041878365.1">
    <property type="nucleotide sequence ID" value="NZ_CP157278.1"/>
</dbReference>
<evidence type="ECO:0000256" key="1">
    <source>
        <dbReference type="ARBA" id="ARBA00022723"/>
    </source>
</evidence>
<dbReference type="PANTHER" id="PTHR35848:SF9">
    <property type="entry name" value="SLL1358 PROTEIN"/>
    <property type="match status" value="1"/>
</dbReference>
<keyword evidence="1" id="KW-0479">Metal-binding</keyword>
<evidence type="ECO:0000259" key="2">
    <source>
        <dbReference type="Pfam" id="PF07883"/>
    </source>
</evidence>
<dbReference type="InterPro" id="IPR011051">
    <property type="entry name" value="RmlC_Cupin_sf"/>
</dbReference>
<dbReference type="InterPro" id="IPR013096">
    <property type="entry name" value="Cupin_2"/>
</dbReference>
<dbReference type="InterPro" id="IPR051610">
    <property type="entry name" value="GPI/OXD"/>
</dbReference>
<dbReference type="GO" id="GO:0046872">
    <property type="term" value="F:metal ion binding"/>
    <property type="evidence" value="ECO:0007669"/>
    <property type="project" value="UniProtKB-KW"/>
</dbReference>
<evidence type="ECO:0000313" key="3">
    <source>
        <dbReference type="EMBL" id="KIO78482.1"/>
    </source>
</evidence>
<dbReference type="PANTHER" id="PTHR35848">
    <property type="entry name" value="OXALATE-BINDING PROTEIN"/>
    <property type="match status" value="1"/>
</dbReference>
<organism evidence="3 4">
    <name type="scientific">Pedobacter lusitanus</name>
    <dbReference type="NCBI Taxonomy" id="1503925"/>
    <lineage>
        <taxon>Bacteria</taxon>
        <taxon>Pseudomonadati</taxon>
        <taxon>Bacteroidota</taxon>
        <taxon>Sphingobacteriia</taxon>
        <taxon>Sphingobacteriales</taxon>
        <taxon>Sphingobacteriaceae</taxon>
        <taxon>Pedobacter</taxon>
    </lineage>
</organism>